<dbReference type="OrthoDB" id="3193022at2"/>
<protein>
    <submittedName>
        <fullName evidence="4">TetR family transcriptional regulator</fullName>
    </submittedName>
</protein>
<dbReference type="PANTHER" id="PTHR43479:SF11">
    <property type="entry name" value="ACREF_ENVCD OPERON REPRESSOR-RELATED"/>
    <property type="match status" value="1"/>
</dbReference>
<dbReference type="InterPro" id="IPR009057">
    <property type="entry name" value="Homeodomain-like_sf"/>
</dbReference>
<organism evidence="4 5">
    <name type="scientific">Sediminihabitans luteus</name>
    <dbReference type="NCBI Taxonomy" id="1138585"/>
    <lineage>
        <taxon>Bacteria</taxon>
        <taxon>Bacillati</taxon>
        <taxon>Actinomycetota</taxon>
        <taxon>Actinomycetes</taxon>
        <taxon>Micrococcales</taxon>
        <taxon>Cellulomonadaceae</taxon>
        <taxon>Sediminihabitans</taxon>
    </lineage>
</organism>
<name>A0A2M9CZL5_9CELL</name>
<keyword evidence="5" id="KW-1185">Reference proteome</keyword>
<dbReference type="Pfam" id="PF00440">
    <property type="entry name" value="TetR_N"/>
    <property type="match status" value="1"/>
</dbReference>
<evidence type="ECO:0000313" key="5">
    <source>
        <dbReference type="Proteomes" id="UP000231693"/>
    </source>
</evidence>
<proteinExistence type="predicted"/>
<dbReference type="AlphaFoldDB" id="A0A2M9CZL5"/>
<dbReference type="Gene3D" id="1.10.357.10">
    <property type="entry name" value="Tetracycline Repressor, domain 2"/>
    <property type="match status" value="1"/>
</dbReference>
<dbReference type="Proteomes" id="UP000231693">
    <property type="component" value="Unassembled WGS sequence"/>
</dbReference>
<evidence type="ECO:0000256" key="1">
    <source>
        <dbReference type="ARBA" id="ARBA00023125"/>
    </source>
</evidence>
<comment type="caution">
    <text evidence="4">The sequence shown here is derived from an EMBL/GenBank/DDBJ whole genome shotgun (WGS) entry which is preliminary data.</text>
</comment>
<evidence type="ECO:0000313" key="4">
    <source>
        <dbReference type="EMBL" id="PJJ77394.1"/>
    </source>
</evidence>
<evidence type="ECO:0000256" key="2">
    <source>
        <dbReference type="PROSITE-ProRule" id="PRU00335"/>
    </source>
</evidence>
<dbReference type="SUPFAM" id="SSF46689">
    <property type="entry name" value="Homeodomain-like"/>
    <property type="match status" value="1"/>
</dbReference>
<evidence type="ECO:0000259" key="3">
    <source>
        <dbReference type="PROSITE" id="PS50977"/>
    </source>
</evidence>
<accession>A0A2M9CZL5</accession>
<dbReference type="EMBL" id="PGFE01000001">
    <property type="protein sequence ID" value="PJJ77394.1"/>
    <property type="molecule type" value="Genomic_DNA"/>
</dbReference>
<dbReference type="RefSeq" id="WP_100421787.1">
    <property type="nucleotide sequence ID" value="NZ_BOOX01000003.1"/>
</dbReference>
<keyword evidence="1 2" id="KW-0238">DNA-binding</keyword>
<feature type="DNA-binding region" description="H-T-H motif" evidence="2">
    <location>
        <begin position="29"/>
        <end position="48"/>
    </location>
</feature>
<sequence length="184" mass="19746">MDPRAARTQALLQDAIFALAAEQDLRTITVADVTERATVNRSTFYQHYADVETLLADALDREAARSDADVAAIQDAADPAAVLPVLVRYFEHLAEHAGVYRRALGPAGSPVATTRLRARMRRTAEASIRMHGHAVVRSGMPVEIAAAGIAGSVTGVAIAWLEMDPMPSAEVAVGWMWQLLTGQS</sequence>
<dbReference type="PROSITE" id="PS50977">
    <property type="entry name" value="HTH_TETR_2"/>
    <property type="match status" value="1"/>
</dbReference>
<dbReference type="InterPro" id="IPR050624">
    <property type="entry name" value="HTH-type_Tx_Regulator"/>
</dbReference>
<dbReference type="InterPro" id="IPR001647">
    <property type="entry name" value="HTH_TetR"/>
</dbReference>
<reference evidence="4 5" key="1">
    <citation type="submission" date="2017-11" db="EMBL/GenBank/DDBJ databases">
        <title>Genomic Encyclopedia of Archaeal and Bacterial Type Strains, Phase II (KMG-II): From Individual Species to Whole Genera.</title>
        <authorList>
            <person name="Goeker M."/>
        </authorList>
    </citation>
    <scope>NUCLEOTIDE SEQUENCE [LARGE SCALE GENOMIC DNA]</scope>
    <source>
        <strain evidence="4 5">DSM 25478</strain>
    </source>
</reference>
<feature type="domain" description="HTH tetR-type" evidence="3">
    <location>
        <begin position="6"/>
        <end position="66"/>
    </location>
</feature>
<gene>
    <name evidence="4" type="ORF">CLV28_0613</name>
</gene>
<dbReference type="PANTHER" id="PTHR43479">
    <property type="entry name" value="ACREF/ENVCD OPERON REPRESSOR-RELATED"/>
    <property type="match status" value="1"/>
</dbReference>
<dbReference type="GO" id="GO:0003677">
    <property type="term" value="F:DNA binding"/>
    <property type="evidence" value="ECO:0007669"/>
    <property type="project" value="UniProtKB-UniRule"/>
</dbReference>